<comment type="caution">
    <text evidence="12">The sequence shown here is derived from an EMBL/GenBank/DDBJ whole genome shotgun (WGS) entry which is preliminary data.</text>
</comment>
<feature type="transmembrane region" description="Helical" evidence="10">
    <location>
        <begin position="77"/>
        <end position="95"/>
    </location>
</feature>
<evidence type="ECO:0000256" key="4">
    <source>
        <dbReference type="ARBA" id="ARBA00022692"/>
    </source>
</evidence>
<dbReference type="PROSITE" id="PS00888">
    <property type="entry name" value="CNMP_BINDING_1"/>
    <property type="match status" value="1"/>
</dbReference>
<dbReference type="SUPFAM" id="SSF51206">
    <property type="entry name" value="cAMP-binding domain-like"/>
    <property type="match status" value="1"/>
</dbReference>
<dbReference type="EMBL" id="BAABRO010000006">
    <property type="protein sequence ID" value="GAA5507820.1"/>
    <property type="molecule type" value="Genomic_DNA"/>
</dbReference>
<evidence type="ECO:0000256" key="5">
    <source>
        <dbReference type="ARBA" id="ARBA00022989"/>
    </source>
</evidence>
<keyword evidence="6" id="KW-0915">Sodium</keyword>
<dbReference type="Pfam" id="PF00027">
    <property type="entry name" value="cNMP_binding"/>
    <property type="match status" value="1"/>
</dbReference>
<evidence type="ECO:0000256" key="2">
    <source>
        <dbReference type="ARBA" id="ARBA00022448"/>
    </source>
</evidence>
<feature type="transmembrane region" description="Helical" evidence="10">
    <location>
        <begin position="324"/>
        <end position="344"/>
    </location>
</feature>
<evidence type="ECO:0000256" key="6">
    <source>
        <dbReference type="ARBA" id="ARBA00023053"/>
    </source>
</evidence>
<keyword evidence="7" id="KW-0406">Ion transport</keyword>
<dbReference type="Gene3D" id="6.10.140.1330">
    <property type="match status" value="1"/>
</dbReference>
<evidence type="ECO:0000256" key="9">
    <source>
        <dbReference type="ARBA" id="ARBA00023201"/>
    </source>
</evidence>
<dbReference type="PANTHER" id="PTHR10110:SF86">
    <property type="entry name" value="SODIUM_HYDROGEN EXCHANGER 7"/>
    <property type="match status" value="1"/>
</dbReference>
<feature type="transmembrane region" description="Helical" evidence="10">
    <location>
        <begin position="167"/>
        <end position="188"/>
    </location>
</feature>
<keyword evidence="4 10" id="KW-0812">Transmembrane</keyword>
<keyword evidence="5 10" id="KW-1133">Transmembrane helix</keyword>
<dbReference type="Gene3D" id="2.60.120.10">
    <property type="entry name" value="Jelly Rolls"/>
    <property type="match status" value="1"/>
</dbReference>
<organism evidence="12 13">
    <name type="scientific">Novipirellula caenicola</name>
    <dbReference type="NCBI Taxonomy" id="1536901"/>
    <lineage>
        <taxon>Bacteria</taxon>
        <taxon>Pseudomonadati</taxon>
        <taxon>Planctomycetota</taxon>
        <taxon>Planctomycetia</taxon>
        <taxon>Pirellulales</taxon>
        <taxon>Pirellulaceae</taxon>
        <taxon>Novipirellula</taxon>
    </lineage>
</organism>
<feature type="transmembrane region" description="Helical" evidence="10">
    <location>
        <begin position="389"/>
        <end position="410"/>
    </location>
</feature>
<keyword evidence="3" id="KW-1003">Cell membrane</keyword>
<keyword evidence="8 10" id="KW-0472">Membrane</keyword>
<reference evidence="12 13" key="1">
    <citation type="submission" date="2024-02" db="EMBL/GenBank/DDBJ databases">
        <title>Rhodopirellula caenicola NBRC 110016.</title>
        <authorList>
            <person name="Ichikawa N."/>
            <person name="Katano-Makiyama Y."/>
            <person name="Hidaka K."/>
        </authorList>
    </citation>
    <scope>NUCLEOTIDE SEQUENCE [LARGE SCALE GENOMIC DNA]</scope>
    <source>
        <strain evidence="12 13">NBRC 110016</strain>
    </source>
</reference>
<accession>A0ABP9VT81</accession>
<evidence type="ECO:0000256" key="3">
    <source>
        <dbReference type="ARBA" id="ARBA00022475"/>
    </source>
</evidence>
<keyword evidence="13" id="KW-1185">Reference proteome</keyword>
<evidence type="ECO:0000259" key="11">
    <source>
        <dbReference type="PROSITE" id="PS50042"/>
    </source>
</evidence>
<dbReference type="PANTHER" id="PTHR10110">
    <property type="entry name" value="SODIUM/HYDROGEN EXCHANGER"/>
    <property type="match status" value="1"/>
</dbReference>
<feature type="transmembrane region" description="Helical" evidence="10">
    <location>
        <begin position="236"/>
        <end position="257"/>
    </location>
</feature>
<proteinExistence type="predicted"/>
<keyword evidence="2" id="KW-0813">Transport</keyword>
<dbReference type="InterPro" id="IPR018488">
    <property type="entry name" value="cNMP-bd_CS"/>
</dbReference>
<dbReference type="CDD" id="cd00038">
    <property type="entry name" value="CAP_ED"/>
    <property type="match status" value="1"/>
</dbReference>
<dbReference type="InterPro" id="IPR018490">
    <property type="entry name" value="cNMP-bd_dom_sf"/>
</dbReference>
<dbReference type="Proteomes" id="UP001416858">
    <property type="component" value="Unassembled WGS sequence"/>
</dbReference>
<dbReference type="InterPro" id="IPR014710">
    <property type="entry name" value="RmlC-like_jellyroll"/>
</dbReference>
<dbReference type="SMART" id="SM00100">
    <property type="entry name" value="cNMP"/>
    <property type="match status" value="1"/>
</dbReference>
<evidence type="ECO:0000256" key="7">
    <source>
        <dbReference type="ARBA" id="ARBA00023065"/>
    </source>
</evidence>
<sequence length="865" mass="95491">MRSTHRFLRCEHRRRVSQFAAVKNMMPSTLSSFLVLASSEPSSGGGHGVTEQVAVIFALLLLAAAVLAICNRWKLPFTVMLVMIGLTLALISKHVPTFRLLAEYTISPDVILFVFLPTLVFESAYNLEVRQLQKNLLPVLMLAIPGLLLSTLIIGGIVALLTEIPLAAALLLGSILSATDPVAVIALFKQLGAPKRLTVLVEGESLFNDATSIVVAGILLSVATDGFSGGAALQGLAQFFVVFFGGIFVGMLLGWVFGQLLQRVRANSDIEISLTMVLAYGSFLIAEHYLHVSGVMATLVAGLMMGSWGRTKISPEVGGFMHHFWEYMAFVCNALIFLLVGLSVDLSDLYNAIGVLVVVLVAMQISRAVVIFGLVPLTGKFSQTVSKAYQIVMGWGGLRGAIALAIVLYLPDSFPYKSQFTAVVMGAVLFTLIVQATTIGRLVRTLGLDQPSAADKLARIEGQITAKHNALKRVPELQAGGFFSSVIASRLQDRLLRELDELTSERESLRAHELSSDEERAVVFLRCFGLERKLYFDMFTKRHLSERVYRDLAFSLELCSESMRYQGELPKATIYDPKRQAIRQKVTQVMQQIPLARWWASRIGVARTSGEYARAWGRYQGCDQVLAHLDKIAKQEDRSVVEEVRRRYQAWQASAKSRIDAVAEQFPEFVQLMQEQLGERLVSQAQREVIQSENIAGTIPDGIASEIIENLRQHVGQLDAKTLNAQLHVDPSELLRKVPFFEQTPREEFNRVASKLREHTVPSGQDIICEGQAGDSLFLIARGVVRVVKDVDGETKQLNTLVAGQFFGELALLLREPRSATCRAVTPCALYELRRVDLDAVRSACPAIQHSLEEVARERHGRDGT</sequence>
<dbReference type="InterPro" id="IPR006153">
    <property type="entry name" value="Cation/H_exchanger_TM"/>
</dbReference>
<evidence type="ECO:0000313" key="13">
    <source>
        <dbReference type="Proteomes" id="UP001416858"/>
    </source>
</evidence>
<dbReference type="PRINTS" id="PR00103">
    <property type="entry name" value="CAMPKINASE"/>
</dbReference>
<feature type="transmembrane region" description="Helical" evidence="10">
    <location>
        <begin position="422"/>
        <end position="443"/>
    </location>
</feature>
<dbReference type="PROSITE" id="PS50042">
    <property type="entry name" value="CNMP_BINDING_3"/>
    <property type="match status" value="1"/>
</dbReference>
<evidence type="ECO:0000256" key="8">
    <source>
        <dbReference type="ARBA" id="ARBA00023136"/>
    </source>
</evidence>
<dbReference type="Pfam" id="PF00999">
    <property type="entry name" value="Na_H_Exchanger"/>
    <property type="match status" value="1"/>
</dbReference>
<feature type="domain" description="Cyclic nucleotide-binding" evidence="11">
    <location>
        <begin position="740"/>
        <end position="859"/>
    </location>
</feature>
<evidence type="ECO:0000313" key="12">
    <source>
        <dbReference type="EMBL" id="GAA5507820.1"/>
    </source>
</evidence>
<feature type="transmembrane region" description="Helical" evidence="10">
    <location>
        <begin position="350"/>
        <end position="377"/>
    </location>
</feature>
<feature type="transmembrane region" description="Helical" evidence="10">
    <location>
        <begin position="49"/>
        <end position="70"/>
    </location>
</feature>
<dbReference type="InterPro" id="IPR018422">
    <property type="entry name" value="Cation/H_exchanger_CPA1"/>
</dbReference>
<gene>
    <name evidence="12" type="primary">nhaP2_2</name>
    <name evidence="12" type="ORF">Rcae01_03278</name>
</gene>
<protein>
    <submittedName>
        <fullName evidence="12">K(+)/H(+) antiporter NhaP2</fullName>
    </submittedName>
</protein>
<keyword evidence="9" id="KW-0739">Sodium transport</keyword>
<evidence type="ECO:0000256" key="10">
    <source>
        <dbReference type="SAM" id="Phobius"/>
    </source>
</evidence>
<feature type="transmembrane region" description="Helical" evidence="10">
    <location>
        <begin position="110"/>
        <end position="127"/>
    </location>
</feature>
<name>A0ABP9VT81_9BACT</name>
<feature type="transmembrane region" description="Helical" evidence="10">
    <location>
        <begin position="139"/>
        <end position="161"/>
    </location>
</feature>
<comment type="subcellular location">
    <subcellularLocation>
        <location evidence="1">Cell membrane</location>
        <topology evidence="1">Multi-pass membrane protein</topology>
    </subcellularLocation>
</comment>
<dbReference type="InterPro" id="IPR000595">
    <property type="entry name" value="cNMP-bd_dom"/>
</dbReference>
<evidence type="ECO:0000256" key="1">
    <source>
        <dbReference type="ARBA" id="ARBA00004651"/>
    </source>
</evidence>
<feature type="transmembrane region" description="Helical" evidence="10">
    <location>
        <begin position="277"/>
        <end position="303"/>
    </location>
</feature>